<reference evidence="2 3" key="1">
    <citation type="submission" date="2016-02" db="EMBL/GenBank/DDBJ databases">
        <authorList>
            <person name="Wen L."/>
            <person name="He K."/>
            <person name="Yang H."/>
        </authorList>
    </citation>
    <scope>NUCLEOTIDE SEQUENCE [LARGE SCALE GENOMIC DNA]</scope>
    <source>
        <strain evidence="2">ShG14-8</strain>
    </source>
</reference>
<feature type="transmembrane region" description="Helical" evidence="1">
    <location>
        <begin position="176"/>
        <end position="193"/>
    </location>
</feature>
<feature type="transmembrane region" description="Helical" evidence="1">
    <location>
        <begin position="240"/>
        <end position="257"/>
    </location>
</feature>
<dbReference type="Proteomes" id="UP000070578">
    <property type="component" value="Unassembled WGS sequence"/>
</dbReference>
<accession>A0A139BQ69</accession>
<keyword evidence="1" id="KW-1133">Transmembrane helix</keyword>
<keyword evidence="1" id="KW-0812">Transmembrane</keyword>
<feature type="transmembrane region" description="Helical" evidence="1">
    <location>
        <begin position="150"/>
        <end position="170"/>
    </location>
</feature>
<comment type="caution">
    <text evidence="2">The sequence shown here is derived from an EMBL/GenBank/DDBJ whole genome shotgun (WGS) entry which is preliminary data.</text>
</comment>
<sequence>MHSKLPAQPLPSFALFNLGFRPFFLLAGLYALIPVFVWVGVYAYGWPAPRLPFSVMHWHAHEMIFGYGMAVAAGFLLTAVRNWTQIGTPKGLQLAGLATLWLAARAAGWIFPGQVMPMMALDLMFDLWLVIVIFRPLLRAKQHNQLGLASKLILLTMANLCFYLGVSGVLEHGTMWGLYCGLYVLLALVYSMARRVLPMFIERGVGYPVKLRNWVWIDRSVIYVFVLFLIADVFWQNVPVTAALAGLLFAAHAMRLAGWHTRGIWNKPLLWVLYAGYGGATFGFLLKALAPFTSLPPSLALHAFALGGIGMITAGMMARISLGHTGRNIQHHSRLLAPAFMALCAAYVARVLLPIIAPEHYLLWLGIAQAAWIIAFALLVRVYAPILVKPRADGMPG</sequence>
<name>A0A139BQ69_9PROT</name>
<dbReference type="AlphaFoldDB" id="A0A139BQ69"/>
<feature type="transmembrane region" description="Helical" evidence="1">
    <location>
        <begin position="118"/>
        <end position="138"/>
    </location>
</feature>
<feature type="transmembrane region" description="Helical" evidence="1">
    <location>
        <begin position="64"/>
        <end position="80"/>
    </location>
</feature>
<organism evidence="2 3">
    <name type="scientific">Candidatus Gallionella acididurans</name>
    <dbReference type="NCBI Taxonomy" id="1796491"/>
    <lineage>
        <taxon>Bacteria</taxon>
        <taxon>Pseudomonadati</taxon>
        <taxon>Pseudomonadota</taxon>
        <taxon>Betaproteobacteria</taxon>
        <taxon>Nitrosomonadales</taxon>
        <taxon>Gallionellaceae</taxon>
        <taxon>Gallionella</taxon>
    </lineage>
</organism>
<feature type="transmembrane region" description="Helical" evidence="1">
    <location>
        <begin position="334"/>
        <end position="356"/>
    </location>
</feature>
<keyword evidence="1" id="KW-0472">Membrane</keyword>
<feature type="transmembrane region" description="Helical" evidence="1">
    <location>
        <begin position="92"/>
        <end position="112"/>
    </location>
</feature>
<feature type="transmembrane region" description="Helical" evidence="1">
    <location>
        <begin position="214"/>
        <end position="234"/>
    </location>
</feature>
<dbReference type="Pfam" id="PF05940">
    <property type="entry name" value="NnrS"/>
    <property type="match status" value="1"/>
</dbReference>
<evidence type="ECO:0000313" key="3">
    <source>
        <dbReference type="Proteomes" id="UP000070578"/>
    </source>
</evidence>
<feature type="transmembrane region" description="Helical" evidence="1">
    <location>
        <begin position="23"/>
        <end position="44"/>
    </location>
</feature>
<feature type="transmembrane region" description="Helical" evidence="1">
    <location>
        <begin position="362"/>
        <end position="384"/>
    </location>
</feature>
<protein>
    <submittedName>
        <fullName evidence="2">Putative NnrS family protein</fullName>
    </submittedName>
</protein>
<proteinExistence type="predicted"/>
<dbReference type="PATRIC" id="fig|1796491.3.peg.3062"/>
<reference evidence="2 3" key="2">
    <citation type="submission" date="2016-03" db="EMBL/GenBank/DDBJ databases">
        <title>New uncultured bacterium of the family Gallionellaceae from acid mine drainage: description and reconstruction of genome based on metagenomic analysis of microbial community.</title>
        <authorList>
            <person name="Kadnikov V."/>
            <person name="Ivasenko D."/>
            <person name="Beletsky A."/>
            <person name="Mardanov A."/>
            <person name="Danilova E."/>
            <person name="Pimenov N."/>
            <person name="Karnachuk O."/>
            <person name="Ravin N."/>
        </authorList>
    </citation>
    <scope>NUCLEOTIDE SEQUENCE [LARGE SCALE GENOMIC DNA]</scope>
    <source>
        <strain evidence="2">ShG14-8</strain>
    </source>
</reference>
<dbReference type="InterPro" id="IPR010266">
    <property type="entry name" value="NnrS"/>
</dbReference>
<gene>
    <name evidence="2" type="ORF">AWT59_2800</name>
</gene>
<feature type="transmembrane region" description="Helical" evidence="1">
    <location>
        <begin position="301"/>
        <end position="322"/>
    </location>
</feature>
<evidence type="ECO:0000256" key="1">
    <source>
        <dbReference type="SAM" id="Phobius"/>
    </source>
</evidence>
<feature type="transmembrane region" description="Helical" evidence="1">
    <location>
        <begin position="269"/>
        <end position="289"/>
    </location>
</feature>
<dbReference type="EMBL" id="LSLI01000101">
    <property type="protein sequence ID" value="KXS31078.1"/>
    <property type="molecule type" value="Genomic_DNA"/>
</dbReference>
<evidence type="ECO:0000313" key="2">
    <source>
        <dbReference type="EMBL" id="KXS31078.1"/>
    </source>
</evidence>